<dbReference type="Gene3D" id="3.40.50.720">
    <property type="entry name" value="NAD(P)-binding Rossmann-like Domain"/>
    <property type="match status" value="1"/>
</dbReference>
<dbReference type="AlphaFoldDB" id="A0A1J0W013"/>
<evidence type="ECO:0000313" key="4">
    <source>
        <dbReference type="EMBL" id="APE37605.1"/>
    </source>
</evidence>
<gene>
    <name evidence="4" type="ORF">BOX37_30885</name>
</gene>
<dbReference type="InterPro" id="IPR013149">
    <property type="entry name" value="ADH-like_C"/>
</dbReference>
<sequence length="329" mass="33441">MRAIVVQKFGATPELADVPVPTAGPGEVQVALDAAGVNPFDLKMADGLLEGKMPTDFPMILGVDGAGAVSAVGAGVTKFAVGDKVVGKFLTAPAGHGSWAQYATVPEDATLVPIPDGVTTVAAAALPTAGVTAQDLVDAAHIQPDQKVLIVGATGGVGSFLVQLANIAGAHVIATARGDAADQVARLGAAETIDYTRARPADPHVVDPDPVGYRDSNVTDAVRFTHPDGIDVLFDLVSGPADFASHATLVRRGGHAYSITWGADENALREREITGGNFESKGRSAELARLLTRVTAGDVVVPVQMTVPLDAAPAVLGAGSARGKTVLAI</sequence>
<dbReference type="SUPFAM" id="SSF50129">
    <property type="entry name" value="GroES-like"/>
    <property type="match status" value="1"/>
</dbReference>
<organism evidence="4 5">
    <name type="scientific">Nocardia mangyaensis</name>
    <dbReference type="NCBI Taxonomy" id="2213200"/>
    <lineage>
        <taxon>Bacteria</taxon>
        <taxon>Bacillati</taxon>
        <taxon>Actinomycetota</taxon>
        <taxon>Actinomycetes</taxon>
        <taxon>Mycobacteriales</taxon>
        <taxon>Nocardiaceae</taxon>
        <taxon>Nocardia</taxon>
    </lineage>
</organism>
<protein>
    <submittedName>
        <fullName evidence="4">Alcohol dehydrogenase</fullName>
    </submittedName>
</protein>
<dbReference type="Gene3D" id="3.90.180.10">
    <property type="entry name" value="Medium-chain alcohol dehydrogenases, catalytic domain"/>
    <property type="match status" value="1"/>
</dbReference>
<dbReference type="PANTHER" id="PTHR48106">
    <property type="entry name" value="QUINONE OXIDOREDUCTASE PIG3-RELATED"/>
    <property type="match status" value="1"/>
</dbReference>
<dbReference type="RefSeq" id="WP_071930771.1">
    <property type="nucleotide sequence ID" value="NZ_CP018082.1"/>
</dbReference>
<evidence type="ECO:0000256" key="2">
    <source>
        <dbReference type="ARBA" id="ARBA00023002"/>
    </source>
</evidence>
<dbReference type="SUPFAM" id="SSF51735">
    <property type="entry name" value="NAD(P)-binding Rossmann-fold domains"/>
    <property type="match status" value="1"/>
</dbReference>
<dbReference type="Proteomes" id="UP000183810">
    <property type="component" value="Chromosome"/>
</dbReference>
<reference evidence="4" key="1">
    <citation type="submission" date="2016-11" db="EMBL/GenBank/DDBJ databases">
        <authorList>
            <person name="Jaros S."/>
            <person name="Januszkiewicz K."/>
            <person name="Wedrychowicz H."/>
        </authorList>
    </citation>
    <scope>NUCLEOTIDE SEQUENCE [LARGE SCALE GENOMIC DNA]</scope>
    <source>
        <strain evidence="4">Y48</strain>
    </source>
</reference>
<dbReference type="InterPro" id="IPR036291">
    <property type="entry name" value="NAD(P)-bd_dom_sf"/>
</dbReference>
<evidence type="ECO:0000259" key="3">
    <source>
        <dbReference type="SMART" id="SM00829"/>
    </source>
</evidence>
<evidence type="ECO:0000256" key="1">
    <source>
        <dbReference type="ARBA" id="ARBA00022857"/>
    </source>
</evidence>
<dbReference type="Pfam" id="PF00107">
    <property type="entry name" value="ADH_zinc_N"/>
    <property type="match status" value="1"/>
</dbReference>
<dbReference type="CDD" id="cd05289">
    <property type="entry name" value="MDR_like_2"/>
    <property type="match status" value="1"/>
</dbReference>
<dbReference type="InterPro" id="IPR013154">
    <property type="entry name" value="ADH-like_N"/>
</dbReference>
<dbReference type="GO" id="GO:0070402">
    <property type="term" value="F:NADPH binding"/>
    <property type="evidence" value="ECO:0007669"/>
    <property type="project" value="TreeGrafter"/>
</dbReference>
<proteinExistence type="predicted"/>
<keyword evidence="2" id="KW-0560">Oxidoreductase</keyword>
<dbReference type="Pfam" id="PF08240">
    <property type="entry name" value="ADH_N"/>
    <property type="match status" value="1"/>
</dbReference>
<dbReference type="OrthoDB" id="3613651at2"/>
<dbReference type="EMBL" id="CP018082">
    <property type="protein sequence ID" value="APE37605.1"/>
    <property type="molecule type" value="Genomic_DNA"/>
</dbReference>
<dbReference type="InterPro" id="IPR011032">
    <property type="entry name" value="GroES-like_sf"/>
</dbReference>
<accession>A0A1J0W013</accession>
<keyword evidence="1" id="KW-0521">NADP</keyword>
<dbReference type="GO" id="GO:0016651">
    <property type="term" value="F:oxidoreductase activity, acting on NAD(P)H"/>
    <property type="evidence" value="ECO:0007669"/>
    <property type="project" value="TreeGrafter"/>
</dbReference>
<evidence type="ECO:0000313" key="5">
    <source>
        <dbReference type="Proteomes" id="UP000183810"/>
    </source>
</evidence>
<dbReference type="KEGG" id="nsl:BOX37_30885"/>
<dbReference type="InterPro" id="IPR020843">
    <property type="entry name" value="ER"/>
</dbReference>
<feature type="domain" description="Enoyl reductase (ER)" evidence="3">
    <location>
        <begin position="10"/>
        <end position="327"/>
    </location>
</feature>
<keyword evidence="5" id="KW-1185">Reference proteome</keyword>
<name>A0A1J0W013_9NOCA</name>
<dbReference type="SMART" id="SM00829">
    <property type="entry name" value="PKS_ER"/>
    <property type="match status" value="1"/>
</dbReference>